<accession>A0A0M3J8Y1</accession>
<feature type="region of interest" description="Disordered" evidence="1">
    <location>
        <begin position="14"/>
        <end position="232"/>
    </location>
</feature>
<feature type="compositionally biased region" description="Low complexity" evidence="1">
    <location>
        <begin position="142"/>
        <end position="157"/>
    </location>
</feature>
<feature type="compositionally biased region" description="Basic and acidic residues" evidence="1">
    <location>
        <begin position="69"/>
        <end position="89"/>
    </location>
</feature>
<feature type="compositionally biased region" description="Polar residues" evidence="1">
    <location>
        <begin position="167"/>
        <end position="178"/>
    </location>
</feature>
<feature type="compositionally biased region" description="Polar residues" evidence="1">
    <location>
        <begin position="212"/>
        <end position="232"/>
    </location>
</feature>
<reference evidence="2" key="1">
    <citation type="submission" date="2017-02" db="UniProtKB">
        <authorList>
            <consortium name="WormBaseParasite"/>
        </authorList>
    </citation>
    <scope>IDENTIFICATION</scope>
</reference>
<sequence>LLVEDSDVEFVDYLPQNAEDDEAATHSGTEGASATSEQHSLSSDDESEFIRGLKFPTVDSSESSDEEFELNREDNRRIKVSKSNKEIPKDPSPSAVKLRSESSRSTSENVDNNSVPDRLSLSSAGSFSDENASMSSTRSDALLNHKSSLSDSNNDSNNDVDKLHSIPSISDINDSVDGSNSSSQKSLPSKKGDTQEVPLDDSDRTLRKHPSRQPQESTTSVPRSTALTTSANTDELFEILDVIRR</sequence>
<name>A0A0M3J8Y1_ANISI</name>
<dbReference type="WBParaSite" id="ASIM_0000404001-mRNA-1">
    <property type="protein sequence ID" value="ASIM_0000404001-mRNA-1"/>
    <property type="gene ID" value="ASIM_0000404001"/>
</dbReference>
<evidence type="ECO:0000256" key="1">
    <source>
        <dbReference type="SAM" id="MobiDB-lite"/>
    </source>
</evidence>
<dbReference type="AlphaFoldDB" id="A0A0M3J8Y1"/>
<evidence type="ECO:0000313" key="2">
    <source>
        <dbReference type="WBParaSite" id="ASIM_0000404001-mRNA-1"/>
    </source>
</evidence>
<feature type="compositionally biased region" description="Polar residues" evidence="1">
    <location>
        <begin position="103"/>
        <end position="139"/>
    </location>
</feature>
<protein>
    <submittedName>
        <fullName evidence="2">Dentin sialophosphoprotein-like</fullName>
    </submittedName>
</protein>
<proteinExistence type="predicted"/>
<feature type="compositionally biased region" description="Polar residues" evidence="1">
    <location>
        <begin position="26"/>
        <end position="41"/>
    </location>
</feature>
<organism evidence="2">
    <name type="scientific">Anisakis simplex</name>
    <name type="common">Herring worm</name>
    <dbReference type="NCBI Taxonomy" id="6269"/>
    <lineage>
        <taxon>Eukaryota</taxon>
        <taxon>Metazoa</taxon>
        <taxon>Ecdysozoa</taxon>
        <taxon>Nematoda</taxon>
        <taxon>Chromadorea</taxon>
        <taxon>Rhabditida</taxon>
        <taxon>Spirurina</taxon>
        <taxon>Ascaridomorpha</taxon>
        <taxon>Ascaridoidea</taxon>
        <taxon>Anisakidae</taxon>
        <taxon>Anisakis</taxon>
        <taxon>Anisakis simplex complex</taxon>
    </lineage>
</organism>
<feature type="compositionally biased region" description="Low complexity" evidence="1">
    <location>
        <begin position="179"/>
        <end position="189"/>
    </location>
</feature>